<dbReference type="SMART" id="SM00886">
    <property type="entry name" value="Dabb"/>
    <property type="match status" value="1"/>
</dbReference>
<dbReference type="OrthoDB" id="3830014at2759"/>
<dbReference type="SUPFAM" id="SSF54909">
    <property type="entry name" value="Dimeric alpha+beta barrel"/>
    <property type="match status" value="1"/>
</dbReference>
<dbReference type="Gene3D" id="3.30.70.100">
    <property type="match status" value="1"/>
</dbReference>
<dbReference type="PROSITE" id="PS51502">
    <property type="entry name" value="S_R_A_B_BARREL"/>
    <property type="match status" value="1"/>
</dbReference>
<dbReference type="RefSeq" id="XP_028465416.1">
    <property type="nucleotide sequence ID" value="XM_028613562.1"/>
</dbReference>
<organism evidence="2 3">
    <name type="scientific">Sodiomyces alkalinus (strain CBS 110278 / VKM F-3762 / F11)</name>
    <name type="common">Alkaliphilic filamentous fungus</name>
    <dbReference type="NCBI Taxonomy" id="1314773"/>
    <lineage>
        <taxon>Eukaryota</taxon>
        <taxon>Fungi</taxon>
        <taxon>Dikarya</taxon>
        <taxon>Ascomycota</taxon>
        <taxon>Pezizomycotina</taxon>
        <taxon>Sordariomycetes</taxon>
        <taxon>Hypocreomycetidae</taxon>
        <taxon>Glomerellales</taxon>
        <taxon>Plectosphaerellaceae</taxon>
        <taxon>Sodiomyces</taxon>
    </lineage>
</organism>
<dbReference type="Pfam" id="PF07876">
    <property type="entry name" value="Dabb"/>
    <property type="match status" value="1"/>
</dbReference>
<evidence type="ECO:0000313" key="3">
    <source>
        <dbReference type="Proteomes" id="UP000272025"/>
    </source>
</evidence>
<dbReference type="GeneID" id="39582040"/>
<gene>
    <name evidence="2" type="ORF">SODALDRAFT_351849</name>
</gene>
<proteinExistence type="predicted"/>
<evidence type="ECO:0000259" key="1">
    <source>
        <dbReference type="PROSITE" id="PS51502"/>
    </source>
</evidence>
<evidence type="ECO:0000313" key="2">
    <source>
        <dbReference type="EMBL" id="ROT37610.1"/>
    </source>
</evidence>
<dbReference type="AlphaFoldDB" id="A0A3N2PSZ2"/>
<dbReference type="InterPro" id="IPR013097">
    <property type="entry name" value="Dabb"/>
</dbReference>
<dbReference type="Proteomes" id="UP000272025">
    <property type="component" value="Unassembled WGS sequence"/>
</dbReference>
<feature type="domain" description="Stress-response A/B barrel" evidence="1">
    <location>
        <begin position="5"/>
        <end position="104"/>
    </location>
</feature>
<accession>A0A3N2PSZ2</accession>
<protein>
    <recommendedName>
        <fullName evidence="1">Stress-response A/B barrel domain-containing protein</fullName>
    </recommendedName>
</protein>
<dbReference type="InterPro" id="IPR011008">
    <property type="entry name" value="Dimeric_a/b-barrel"/>
</dbReference>
<reference evidence="2 3" key="1">
    <citation type="journal article" date="2018" name="Mol. Ecol.">
        <title>The obligate alkalophilic soda-lake fungus Sodiomyces alkalinus has shifted to a protein diet.</title>
        <authorList>
            <person name="Grum-Grzhimaylo A.A."/>
            <person name="Falkoski D.L."/>
            <person name="van den Heuvel J."/>
            <person name="Valero-Jimenez C.A."/>
            <person name="Min B."/>
            <person name="Choi I.G."/>
            <person name="Lipzen A."/>
            <person name="Daum C.G."/>
            <person name="Aanen D.K."/>
            <person name="Tsang A."/>
            <person name="Henrissat B."/>
            <person name="Bilanenko E.N."/>
            <person name="de Vries R.P."/>
            <person name="van Kan J.A.L."/>
            <person name="Grigoriev I.V."/>
            <person name="Debets A.J.M."/>
        </authorList>
    </citation>
    <scope>NUCLEOTIDE SEQUENCE [LARGE SCALE GENOMIC DNA]</scope>
    <source>
        <strain evidence="2 3">F11</strain>
    </source>
</reference>
<name>A0A3N2PSZ2_SODAK</name>
<dbReference type="EMBL" id="ML119057">
    <property type="protein sequence ID" value="ROT37610.1"/>
    <property type="molecule type" value="Genomic_DNA"/>
</dbReference>
<sequence>MADRIHRVTLFKLPNKEHQEQLIASYRVLSSQQQRDGKPYILSLVVGPAVEDARSKGYTVVAKTEFASLDDMRWYDNECPAHAALKKTAGSFGIGPDDILSVYFEPAHLAVL</sequence>
<keyword evidence="3" id="KW-1185">Reference proteome</keyword>